<protein>
    <submittedName>
        <fullName evidence="1">Gliding motility-associated C-terminal domain-containing protein</fullName>
    </submittedName>
</protein>
<dbReference type="Proteomes" id="UP000182961">
    <property type="component" value="Unassembled WGS sequence"/>
</dbReference>
<keyword evidence="2" id="KW-1185">Reference proteome</keyword>
<dbReference type="NCBIfam" id="TIGR04131">
    <property type="entry name" value="Bac_Flav_CTERM"/>
    <property type="match status" value="1"/>
</dbReference>
<evidence type="ECO:0000313" key="2">
    <source>
        <dbReference type="Proteomes" id="UP000182961"/>
    </source>
</evidence>
<dbReference type="InterPro" id="IPR049804">
    <property type="entry name" value="Choice_anch_L"/>
</dbReference>
<dbReference type="NCBIfam" id="NF038133">
    <property type="entry name" value="choice_anch_L"/>
    <property type="match status" value="1"/>
</dbReference>
<dbReference type="Pfam" id="PF13585">
    <property type="entry name" value="CHU_C"/>
    <property type="match status" value="1"/>
</dbReference>
<dbReference type="InterPro" id="IPR026341">
    <property type="entry name" value="T9SS_type_B"/>
</dbReference>
<gene>
    <name evidence="1" type="ORF">SAMN05444143_10376</name>
</gene>
<organism evidence="1 2">
    <name type="scientific">Flavobacterium succinicans</name>
    <dbReference type="NCBI Taxonomy" id="29536"/>
    <lineage>
        <taxon>Bacteria</taxon>
        <taxon>Pseudomonadati</taxon>
        <taxon>Bacteroidota</taxon>
        <taxon>Flavobacteriia</taxon>
        <taxon>Flavobacteriales</taxon>
        <taxon>Flavobacteriaceae</taxon>
        <taxon>Flavobacterium</taxon>
    </lineage>
</organism>
<name>A0A1I4UAF9_9FLAO</name>
<dbReference type="RefSeq" id="WP_024981093.1">
    <property type="nucleotide sequence ID" value="NZ_CBCRUM010000002.1"/>
</dbReference>
<proteinExistence type="predicted"/>
<accession>A0A1I4UAF9</accession>
<reference evidence="2" key="1">
    <citation type="submission" date="2016-10" db="EMBL/GenBank/DDBJ databases">
        <authorList>
            <person name="Varghese N."/>
            <person name="Submissions S."/>
        </authorList>
    </citation>
    <scope>NUCLEOTIDE SEQUENCE [LARGE SCALE GENOMIC DNA]</scope>
    <source>
        <strain evidence="2">DSM 4002</strain>
    </source>
</reference>
<evidence type="ECO:0000313" key="1">
    <source>
        <dbReference type="EMBL" id="SFM85952.1"/>
    </source>
</evidence>
<dbReference type="AlphaFoldDB" id="A0A1I4UAF9"/>
<sequence>MRLHLLLFLLVYFYFLPEIKAQNITVDDTFSTQHLVEKVLVNSSCAQVSNFISSGDTFTAGRKSLGFFDFNCSSFPFKQGIFLSTWSSSNTPGPYLANQDDNGINNGVSNWKGDADLDAILGISSINASVIGFDFVPLTDFISFNYVFASNEYYSYFPCEYSDGFAFLIKEKGSTGTYQNLAVLPESTTPVASTSVHPFIDPTNTNNGIKPGCPAKNEVYFGGYNSFTSPINYAGQTKVLTASSKVTAGKTYEIKLVIADDRLVDYNSAVFIEAGSFTSKIDLGPDRLLSTNTPVCFGEQVILNTNLPATNSFEWFKDGLKITGANQPTYSVTTPGTYKVAVAFSPTCIITEEIKIEFAPDLVFSNSVILQCDTDTDGLTTYDLQTYDTALKNIDTKIAKTNWFLNLMDAQNNSNALTSLAAFNNTSVDQVLYVKATSIYGCTKIVTVTLSTATTVVPSPSPIEICDQDSKQDGLSQFDLAIQVTPLILSGLPNVLIVDYYLSNEDALVEKNKINLNFTNTQALQQTIYARIKNGTDCYGITPITLVVNTFDPVDFEPTTAFICAESNTTLRVADDFTSYVWNTGATTASIVVSQAGKYFVSVTNEKGCQKTKDFIVVSSEKAVFLNAVVNDFAGNKNTITLNFSGTGYYEFSLDGSQYQDSPTFGNMAPGSYTAYIRDKNGCGITVSDLIYVLDYPRFFTPNGDGYNDTWKIKNWETLPASRILLFDRYGKLVKELSHGSEGWNGTFTGSPLPSDDYWFQLILREGKIIKGHFSLKR</sequence>
<dbReference type="EMBL" id="FOUT01000003">
    <property type="protein sequence ID" value="SFM85952.1"/>
    <property type="molecule type" value="Genomic_DNA"/>
</dbReference>
<dbReference type="eggNOG" id="COG3291">
    <property type="taxonomic scope" value="Bacteria"/>
</dbReference>